<evidence type="ECO:0008006" key="4">
    <source>
        <dbReference type="Google" id="ProtNLM"/>
    </source>
</evidence>
<gene>
    <name evidence="2" type="ORF">LVJ81_01330</name>
</gene>
<sequence length="87" mass="9509">MKRFILCASVLGLLAACQTGSHVTQHYSAEAMNAKGQIVSKKTNFSFNKEGQDLAVQTICQSQRNTHSVVVKNRLGIPVEGSPFKCR</sequence>
<keyword evidence="1" id="KW-0732">Signal</keyword>
<dbReference type="EMBL" id="CP091512">
    <property type="protein sequence ID" value="UOO92718.1"/>
    <property type="molecule type" value="Genomic_DNA"/>
</dbReference>
<name>A0ABY4EDI5_VITST</name>
<accession>A0ABY4EDI5</accession>
<dbReference type="Proteomes" id="UP000832034">
    <property type="component" value="Chromosome"/>
</dbReference>
<evidence type="ECO:0000256" key="1">
    <source>
        <dbReference type="SAM" id="SignalP"/>
    </source>
</evidence>
<evidence type="ECO:0000313" key="2">
    <source>
        <dbReference type="EMBL" id="UOO92718.1"/>
    </source>
</evidence>
<organism evidence="2 3">
    <name type="scientific">Vitreoscilla stercoraria</name>
    <dbReference type="NCBI Taxonomy" id="61"/>
    <lineage>
        <taxon>Bacteria</taxon>
        <taxon>Pseudomonadati</taxon>
        <taxon>Pseudomonadota</taxon>
        <taxon>Betaproteobacteria</taxon>
        <taxon>Neisseriales</taxon>
        <taxon>Neisseriaceae</taxon>
        <taxon>Vitreoscilla</taxon>
    </lineage>
</organism>
<evidence type="ECO:0000313" key="3">
    <source>
        <dbReference type="Proteomes" id="UP000832034"/>
    </source>
</evidence>
<proteinExistence type="predicted"/>
<dbReference type="RefSeq" id="WP_019957044.1">
    <property type="nucleotide sequence ID" value="NZ_CP091512.1"/>
</dbReference>
<dbReference type="PROSITE" id="PS51257">
    <property type="entry name" value="PROKAR_LIPOPROTEIN"/>
    <property type="match status" value="1"/>
</dbReference>
<feature type="signal peptide" evidence="1">
    <location>
        <begin position="1"/>
        <end position="21"/>
    </location>
</feature>
<feature type="chain" id="PRO_5047350736" description="Lipoprotein" evidence="1">
    <location>
        <begin position="22"/>
        <end position="87"/>
    </location>
</feature>
<keyword evidence="3" id="KW-1185">Reference proteome</keyword>
<reference evidence="2" key="2">
    <citation type="journal article" date="2022" name="Res Sq">
        <title>Evolution of multicellular longitudinally dividing oral cavity symbionts (Neisseriaceae).</title>
        <authorList>
            <person name="Nyongesa S."/>
            <person name="Weber P."/>
            <person name="Bernet E."/>
            <person name="Pullido F."/>
            <person name="Nieckarz M."/>
            <person name="Delaby M."/>
            <person name="Nieves C."/>
            <person name="Viehboeck T."/>
            <person name="Krause N."/>
            <person name="Rivera-Millot A."/>
            <person name="Nakamura A."/>
            <person name="Vischer N."/>
            <person name="VanNieuwenhze M."/>
            <person name="Brun Y."/>
            <person name="Cava F."/>
            <person name="Bulgheresi S."/>
            <person name="Veyrier F."/>
        </authorList>
    </citation>
    <scope>NUCLEOTIDE SEQUENCE</scope>
    <source>
        <strain evidence="2">SAG 1488-6</strain>
    </source>
</reference>
<reference evidence="2" key="1">
    <citation type="submission" date="2021-12" db="EMBL/GenBank/DDBJ databases">
        <authorList>
            <person name="Veyrier F.J."/>
        </authorList>
    </citation>
    <scope>NUCLEOTIDE SEQUENCE</scope>
    <source>
        <strain evidence="2">SAG 1488-6</strain>
    </source>
</reference>
<protein>
    <recommendedName>
        <fullName evidence="4">Lipoprotein</fullName>
    </recommendedName>
</protein>